<accession>A0A166KJG2</accession>
<evidence type="ECO:0000313" key="2">
    <source>
        <dbReference type="Proteomes" id="UP000076555"/>
    </source>
</evidence>
<protein>
    <submittedName>
        <fullName evidence="1">Uncharacterized protein</fullName>
    </submittedName>
</protein>
<dbReference type="EMBL" id="LWAJ01000035">
    <property type="protein sequence ID" value="KZL51216.1"/>
    <property type="molecule type" value="Genomic_DNA"/>
</dbReference>
<dbReference type="Proteomes" id="UP000076555">
    <property type="component" value="Unassembled WGS sequence"/>
</dbReference>
<organism evidence="1 2">
    <name type="scientific">Nodularia spumigena CENA596</name>
    <dbReference type="NCBI Taxonomy" id="1819295"/>
    <lineage>
        <taxon>Bacteria</taxon>
        <taxon>Bacillati</taxon>
        <taxon>Cyanobacteriota</taxon>
        <taxon>Cyanophyceae</taxon>
        <taxon>Nostocales</taxon>
        <taxon>Nodulariaceae</taxon>
        <taxon>Nodularia</taxon>
    </lineage>
</organism>
<sequence length="84" mass="10239">MENKKLKTGEIVTYPRVQGERDKLDYSHWRWRYYHEVKIDGQWKNRSIPIPVKIAPFVREMITKNYSVAEIKDFILQSKKKKKE</sequence>
<reference evidence="1 2" key="1">
    <citation type="submission" date="2016-04" db="EMBL/GenBank/DDBJ databases">
        <title>Draft Genome Assembly of the Bloom-forming Cyanobacterium Nodularia spumigena Strain CENA596 in Shrimp Production Ponds.</title>
        <authorList>
            <person name="Popin R.V."/>
            <person name="Rigonato J."/>
            <person name="Abreu V.A."/>
            <person name="Andreote A.P."/>
            <person name="Silveira S.B."/>
            <person name="Odebrecht C."/>
            <person name="Fiore M.F."/>
        </authorList>
    </citation>
    <scope>NUCLEOTIDE SEQUENCE [LARGE SCALE GENOMIC DNA]</scope>
    <source>
        <strain evidence="1 2">CENA596</strain>
    </source>
</reference>
<evidence type="ECO:0000313" key="1">
    <source>
        <dbReference type="EMBL" id="KZL51216.1"/>
    </source>
</evidence>
<comment type="caution">
    <text evidence="1">The sequence shown here is derived from an EMBL/GenBank/DDBJ whole genome shotgun (WGS) entry which is preliminary data.</text>
</comment>
<name>A0A166KJG2_NODSP</name>
<gene>
    <name evidence="1" type="ORF">A2T98_03380</name>
</gene>
<dbReference type="AlphaFoldDB" id="A0A166KJG2"/>
<proteinExistence type="predicted"/>